<protein>
    <recommendedName>
        <fullName evidence="3">3'-kinase</fullName>
    </recommendedName>
</protein>
<reference evidence="1 2" key="1">
    <citation type="submission" date="2018-01" db="EMBL/GenBank/DDBJ databases">
        <title>Cryobacterium sp. nov., from glaciers in China.</title>
        <authorList>
            <person name="Liu Q."/>
            <person name="Xin Y.-H."/>
        </authorList>
    </citation>
    <scope>NUCLEOTIDE SEQUENCE [LARGE SCALE GENOMIC DNA]</scope>
    <source>
        <strain evidence="1 2">TMN-42</strain>
    </source>
</reference>
<dbReference type="InterPro" id="IPR006748">
    <property type="entry name" value="NH2Glyco/OHUrea_AB-resist_kin"/>
</dbReference>
<dbReference type="Pfam" id="PF04655">
    <property type="entry name" value="APH_6_hur"/>
    <property type="match status" value="1"/>
</dbReference>
<dbReference type="Proteomes" id="UP000237340">
    <property type="component" value="Unassembled WGS sequence"/>
</dbReference>
<proteinExistence type="predicted"/>
<dbReference type="GO" id="GO:0019748">
    <property type="term" value="P:secondary metabolic process"/>
    <property type="evidence" value="ECO:0007669"/>
    <property type="project" value="InterPro"/>
</dbReference>
<dbReference type="SUPFAM" id="SSF56112">
    <property type="entry name" value="Protein kinase-like (PK-like)"/>
    <property type="match status" value="1"/>
</dbReference>
<dbReference type="GO" id="GO:0016773">
    <property type="term" value="F:phosphotransferase activity, alcohol group as acceptor"/>
    <property type="evidence" value="ECO:0007669"/>
    <property type="project" value="InterPro"/>
</dbReference>
<accession>A0A2S3ZHM0</accession>
<dbReference type="RefSeq" id="WP_103460086.1">
    <property type="nucleotide sequence ID" value="NZ_PPXD01000008.1"/>
</dbReference>
<gene>
    <name evidence="1" type="ORF">C3B61_07665</name>
</gene>
<evidence type="ECO:0000313" key="1">
    <source>
        <dbReference type="EMBL" id="POH66937.1"/>
    </source>
</evidence>
<organism evidence="1 2">
    <name type="scientific">Cryobacterium zongtaii</name>
    <dbReference type="NCBI Taxonomy" id="1259217"/>
    <lineage>
        <taxon>Bacteria</taxon>
        <taxon>Bacillati</taxon>
        <taxon>Actinomycetota</taxon>
        <taxon>Actinomycetes</taxon>
        <taxon>Micrococcales</taxon>
        <taxon>Microbacteriaceae</taxon>
        <taxon>Cryobacterium</taxon>
    </lineage>
</organism>
<sequence length="285" mass="30373">MNESSAEMRTRLTAWGVTPVGTGFSTPSSELMPGTRGGEAVMLKIALVEEEARGATLLEWWGGHGAARVLARTDRATLMVRATGSRDLTVMAAAGQDAAATAVLVQSALTLHERTPPSSGEVPLVALRDWFQVLLTTRSDDPVLRRAAERAERLLATTPPADVAVLHGDIHHGNVLDFGDRWAVIDPKGLIGHRAFDFANILCNPTETAALDNLAARLNTISRQASIDPVTLAEWTIAWCGLSLAWARGDAIPTWHARTARAVAELLLESLNDGSKSSGTFSIGA</sequence>
<dbReference type="InterPro" id="IPR011009">
    <property type="entry name" value="Kinase-like_dom_sf"/>
</dbReference>
<evidence type="ECO:0000313" key="2">
    <source>
        <dbReference type="Proteomes" id="UP000237340"/>
    </source>
</evidence>
<keyword evidence="2" id="KW-1185">Reference proteome</keyword>
<name>A0A2S3ZHM0_9MICO</name>
<comment type="caution">
    <text evidence="1">The sequence shown here is derived from an EMBL/GenBank/DDBJ whole genome shotgun (WGS) entry which is preliminary data.</text>
</comment>
<evidence type="ECO:0008006" key="3">
    <source>
        <dbReference type="Google" id="ProtNLM"/>
    </source>
</evidence>
<dbReference type="AlphaFoldDB" id="A0A2S3ZHM0"/>
<dbReference type="EMBL" id="PPXD01000008">
    <property type="protein sequence ID" value="POH66937.1"/>
    <property type="molecule type" value="Genomic_DNA"/>
</dbReference>
<dbReference type="Gene3D" id="3.90.1200.10">
    <property type="match status" value="1"/>
</dbReference>